<evidence type="ECO:0000313" key="3">
    <source>
        <dbReference type="EMBL" id="SDX96453.1"/>
    </source>
</evidence>
<dbReference type="PROSITE" id="PS51257">
    <property type="entry name" value="PROKAR_LIPOPROTEIN"/>
    <property type="match status" value="1"/>
</dbReference>
<proteinExistence type="predicted"/>
<evidence type="ECO:0000256" key="2">
    <source>
        <dbReference type="SAM" id="SignalP"/>
    </source>
</evidence>
<dbReference type="EMBL" id="FNOV01000004">
    <property type="protein sequence ID" value="SDX96453.1"/>
    <property type="molecule type" value="Genomic_DNA"/>
</dbReference>
<reference evidence="4" key="1">
    <citation type="submission" date="2016-10" db="EMBL/GenBank/DDBJ databases">
        <authorList>
            <person name="Varghese N."/>
            <person name="Submissions S."/>
        </authorList>
    </citation>
    <scope>NUCLEOTIDE SEQUENCE [LARGE SCALE GENOMIC DNA]</scope>
    <source>
        <strain evidence="4">CGMCC 1.8975</strain>
    </source>
</reference>
<protein>
    <recommendedName>
        <fullName evidence="5">Lipoprotein</fullName>
    </recommendedName>
</protein>
<gene>
    <name evidence="3" type="ORF">SAMN04488069_104287</name>
</gene>
<dbReference type="OrthoDB" id="884572at2"/>
<dbReference type="RefSeq" id="WP_092738972.1">
    <property type="nucleotide sequence ID" value="NZ_FNOV01000004.1"/>
</dbReference>
<feature type="region of interest" description="Disordered" evidence="1">
    <location>
        <begin position="23"/>
        <end position="105"/>
    </location>
</feature>
<feature type="signal peptide" evidence="2">
    <location>
        <begin position="1"/>
        <end position="20"/>
    </location>
</feature>
<organism evidence="3 4">
    <name type="scientific">Hymenobacter psychrophilus</name>
    <dbReference type="NCBI Taxonomy" id="651662"/>
    <lineage>
        <taxon>Bacteria</taxon>
        <taxon>Pseudomonadati</taxon>
        <taxon>Bacteroidota</taxon>
        <taxon>Cytophagia</taxon>
        <taxon>Cytophagales</taxon>
        <taxon>Hymenobacteraceae</taxon>
        <taxon>Hymenobacter</taxon>
    </lineage>
</organism>
<evidence type="ECO:0008006" key="5">
    <source>
        <dbReference type="Google" id="ProtNLM"/>
    </source>
</evidence>
<dbReference type="Proteomes" id="UP000199249">
    <property type="component" value="Unassembled WGS sequence"/>
</dbReference>
<feature type="compositionally biased region" description="Polar residues" evidence="1">
    <location>
        <begin position="85"/>
        <end position="105"/>
    </location>
</feature>
<sequence length="105" mass="10919">MNRVFTFALLATLGLGLTTACDYENGPGVEPQFSQDFTNGPRATAADTDLDSVSRSQSAYTPIGKGSAADQKTSVNAAMDARPGTSPTSSMPETNPTAKATTREN</sequence>
<keyword evidence="4" id="KW-1185">Reference proteome</keyword>
<evidence type="ECO:0000256" key="1">
    <source>
        <dbReference type="SAM" id="MobiDB-lite"/>
    </source>
</evidence>
<keyword evidence="2" id="KW-0732">Signal</keyword>
<feature type="chain" id="PRO_5011684858" description="Lipoprotein" evidence="2">
    <location>
        <begin position="21"/>
        <end position="105"/>
    </location>
</feature>
<feature type="compositionally biased region" description="Polar residues" evidence="1">
    <location>
        <begin position="51"/>
        <end position="60"/>
    </location>
</feature>
<accession>A0A1H3FZD6</accession>
<evidence type="ECO:0000313" key="4">
    <source>
        <dbReference type="Proteomes" id="UP000199249"/>
    </source>
</evidence>
<dbReference type="AlphaFoldDB" id="A0A1H3FZD6"/>
<name>A0A1H3FZD6_9BACT</name>